<dbReference type="InterPro" id="IPR014991">
    <property type="entry name" value="DUF1840"/>
</dbReference>
<dbReference type="Pfam" id="PF08895">
    <property type="entry name" value="DUF1840"/>
    <property type="match status" value="1"/>
</dbReference>
<protein>
    <submittedName>
        <fullName evidence="2">Uncharacterized protein DUF1840</fullName>
    </submittedName>
</protein>
<comment type="caution">
    <text evidence="2">The sequence shown here is derived from an EMBL/GenBank/DDBJ whole genome shotgun (WGS) entry which is preliminary data.</text>
</comment>
<keyword evidence="3" id="KW-1185">Reference proteome</keyword>
<gene>
    <name evidence="2" type="ORF">DFR42_102527</name>
</gene>
<dbReference type="OrthoDB" id="5296629at2"/>
<dbReference type="Proteomes" id="UP000247792">
    <property type="component" value="Unassembled WGS sequence"/>
</dbReference>
<accession>A0A318J872</accession>
<name>A0A318J872_9BURK</name>
<organism evidence="2 3">
    <name type="scientific">Undibacterium pigrum</name>
    <dbReference type="NCBI Taxonomy" id="401470"/>
    <lineage>
        <taxon>Bacteria</taxon>
        <taxon>Pseudomonadati</taxon>
        <taxon>Pseudomonadota</taxon>
        <taxon>Betaproteobacteria</taxon>
        <taxon>Burkholderiales</taxon>
        <taxon>Oxalobacteraceae</taxon>
        <taxon>Undibacterium</taxon>
    </lineage>
</organism>
<feature type="compositionally biased region" description="Basic and acidic residues" evidence="1">
    <location>
        <begin position="56"/>
        <end position="75"/>
    </location>
</feature>
<dbReference type="EMBL" id="QJKB01000002">
    <property type="protein sequence ID" value="PXX45299.1"/>
    <property type="molecule type" value="Genomic_DNA"/>
</dbReference>
<feature type="region of interest" description="Disordered" evidence="1">
    <location>
        <begin position="56"/>
        <end position="88"/>
    </location>
</feature>
<evidence type="ECO:0000313" key="2">
    <source>
        <dbReference type="EMBL" id="PXX45299.1"/>
    </source>
</evidence>
<reference evidence="2 3" key="1">
    <citation type="submission" date="2018-05" db="EMBL/GenBank/DDBJ databases">
        <title>Genomic Encyclopedia of Type Strains, Phase IV (KMG-IV): sequencing the most valuable type-strain genomes for metagenomic binning, comparative biology and taxonomic classification.</title>
        <authorList>
            <person name="Goeker M."/>
        </authorList>
    </citation>
    <scope>NUCLEOTIDE SEQUENCE [LARGE SCALE GENOMIC DNA]</scope>
    <source>
        <strain evidence="2 3">DSM 19792</strain>
    </source>
</reference>
<sequence>MLITFKSKAATEITMYKEHARRILELLHKDVERGIITPPELPQAIQKIEAAVAESKAHPISEEVSRDVNAHHNENGDDNEHETPEPVSFATRAFPVLEMLHAANKMQREVMWGV</sequence>
<proteinExistence type="predicted"/>
<evidence type="ECO:0000313" key="3">
    <source>
        <dbReference type="Proteomes" id="UP000247792"/>
    </source>
</evidence>
<dbReference type="RefSeq" id="WP_110254745.1">
    <property type="nucleotide sequence ID" value="NZ_QJKB01000002.1"/>
</dbReference>
<dbReference type="AlphaFoldDB" id="A0A318J872"/>
<evidence type="ECO:0000256" key="1">
    <source>
        <dbReference type="SAM" id="MobiDB-lite"/>
    </source>
</evidence>